<dbReference type="EMBL" id="AP027079">
    <property type="protein sequence ID" value="BDU69695.1"/>
    <property type="molecule type" value="Genomic_DNA"/>
</dbReference>
<feature type="compositionally biased region" description="Low complexity" evidence="3">
    <location>
        <begin position="296"/>
        <end position="308"/>
    </location>
</feature>
<organism evidence="5 6">
    <name type="scientific">Geothrix oryzae</name>
    <dbReference type="NCBI Taxonomy" id="2927975"/>
    <lineage>
        <taxon>Bacteria</taxon>
        <taxon>Pseudomonadati</taxon>
        <taxon>Acidobacteriota</taxon>
        <taxon>Holophagae</taxon>
        <taxon>Holophagales</taxon>
        <taxon>Holophagaceae</taxon>
        <taxon>Geothrix</taxon>
    </lineage>
</organism>
<dbReference type="PROSITE" id="PS51755">
    <property type="entry name" value="OMPR_PHOB"/>
    <property type="match status" value="1"/>
</dbReference>
<evidence type="ECO:0000256" key="1">
    <source>
        <dbReference type="ARBA" id="ARBA00023125"/>
    </source>
</evidence>
<keyword evidence="6" id="KW-1185">Reference proteome</keyword>
<evidence type="ECO:0000256" key="2">
    <source>
        <dbReference type="PROSITE-ProRule" id="PRU01091"/>
    </source>
</evidence>
<dbReference type="SUPFAM" id="SSF46894">
    <property type="entry name" value="C-terminal effector domain of the bipartite response regulators"/>
    <property type="match status" value="1"/>
</dbReference>
<reference evidence="6" key="1">
    <citation type="journal article" date="2023" name="Int. J. Syst. Evol. Microbiol.">
        <title>Mesoterricola silvestris gen. nov., sp. nov., Mesoterricola sediminis sp. nov., Geothrix oryzae sp. nov., Geothrix edaphica sp. nov., Geothrix rubra sp. nov., and Geothrix limicola sp. nov., six novel members of Acidobacteriota isolated from soils.</title>
        <authorList>
            <person name="Itoh H."/>
            <person name="Sugisawa Y."/>
            <person name="Mise K."/>
            <person name="Xu Z."/>
            <person name="Kuniyasu M."/>
            <person name="Ushijima N."/>
            <person name="Kawano K."/>
            <person name="Kobayashi E."/>
            <person name="Shiratori Y."/>
            <person name="Masuda Y."/>
            <person name="Senoo K."/>
        </authorList>
    </citation>
    <scope>NUCLEOTIDE SEQUENCE [LARGE SCALE GENOMIC DNA]</scope>
    <source>
        <strain evidence="6">Red222</strain>
    </source>
</reference>
<dbReference type="InterPro" id="IPR036388">
    <property type="entry name" value="WH-like_DNA-bd_sf"/>
</dbReference>
<dbReference type="InterPro" id="IPR001867">
    <property type="entry name" value="OmpR/PhoB-type_DNA-bd"/>
</dbReference>
<protein>
    <recommendedName>
        <fullName evidence="4">OmpR/PhoB-type domain-containing protein</fullName>
    </recommendedName>
</protein>
<dbReference type="Proteomes" id="UP001242010">
    <property type="component" value="Chromosome"/>
</dbReference>
<dbReference type="InterPro" id="IPR016032">
    <property type="entry name" value="Sig_transdc_resp-reg_C-effctor"/>
</dbReference>
<feature type="region of interest" description="Disordered" evidence="3">
    <location>
        <begin position="291"/>
        <end position="316"/>
    </location>
</feature>
<evidence type="ECO:0000313" key="6">
    <source>
        <dbReference type="Proteomes" id="UP001242010"/>
    </source>
</evidence>
<evidence type="ECO:0000259" key="4">
    <source>
        <dbReference type="PROSITE" id="PS51755"/>
    </source>
</evidence>
<feature type="domain" description="OmpR/PhoB-type" evidence="4">
    <location>
        <begin position="1"/>
        <end position="101"/>
    </location>
</feature>
<feature type="DNA-binding region" description="OmpR/PhoB-type" evidence="2">
    <location>
        <begin position="1"/>
        <end position="101"/>
    </location>
</feature>
<sequence length="316" mass="33746">MARLAFGDFELDPTSGELWKAGACLRIQEQPLKLLLCLLERPGQLVGREELQKRVWTGDIHVGFEDGLNAAAWRLRQVLGDSAERPQFIETVPRKGYRFVGRVTPLPGNPRPPSASFPMPVHRPDSGWAPRLALPARRWWGPGKAWMAGALGLALLGAGALVWGAFRPRTPTVALTPLVNVTGDPAVDYYASALGRQVAQDLAASRDLRVLPPMVPGPRGAQAAGGAADADLVLTWTLARDAQGYRIAVQLAGRGGQGLGDQAFRSSPENLHEAHREIAAYLVHQALGRAPDRALPPQGAKPIPAAGAAAGGRDRP</sequence>
<gene>
    <name evidence="5" type="ORF">GETHOR_17960</name>
</gene>
<dbReference type="RefSeq" id="WP_286353420.1">
    <property type="nucleotide sequence ID" value="NZ_AP027079.1"/>
</dbReference>
<dbReference type="Gene3D" id="1.10.10.10">
    <property type="entry name" value="Winged helix-like DNA-binding domain superfamily/Winged helix DNA-binding domain"/>
    <property type="match status" value="1"/>
</dbReference>
<keyword evidence="1 2" id="KW-0238">DNA-binding</keyword>
<accession>A0ABM8DRP0</accession>
<dbReference type="SMART" id="SM00862">
    <property type="entry name" value="Trans_reg_C"/>
    <property type="match status" value="1"/>
</dbReference>
<dbReference type="Pfam" id="PF00486">
    <property type="entry name" value="Trans_reg_C"/>
    <property type="match status" value="1"/>
</dbReference>
<proteinExistence type="predicted"/>
<name>A0ABM8DRP0_9BACT</name>
<evidence type="ECO:0000313" key="5">
    <source>
        <dbReference type="EMBL" id="BDU69695.1"/>
    </source>
</evidence>
<evidence type="ECO:0000256" key="3">
    <source>
        <dbReference type="SAM" id="MobiDB-lite"/>
    </source>
</evidence>
<dbReference type="CDD" id="cd00383">
    <property type="entry name" value="trans_reg_C"/>
    <property type="match status" value="1"/>
</dbReference>